<proteinExistence type="predicted"/>
<evidence type="ECO:0000313" key="1">
    <source>
        <dbReference type="EMBL" id="KPJ09866.1"/>
    </source>
</evidence>
<gene>
    <name evidence="1" type="ORF">RR48_01522</name>
</gene>
<reference evidence="1 2" key="1">
    <citation type="journal article" date="2015" name="Nat. Commun.">
        <title>Outbred genome sequencing and CRISPR/Cas9 gene editing in butterflies.</title>
        <authorList>
            <person name="Li X."/>
            <person name="Fan D."/>
            <person name="Zhang W."/>
            <person name="Liu G."/>
            <person name="Zhang L."/>
            <person name="Zhao L."/>
            <person name="Fang X."/>
            <person name="Chen L."/>
            <person name="Dong Y."/>
            <person name="Chen Y."/>
            <person name="Ding Y."/>
            <person name="Zhao R."/>
            <person name="Feng M."/>
            <person name="Zhu Y."/>
            <person name="Feng Y."/>
            <person name="Jiang X."/>
            <person name="Zhu D."/>
            <person name="Xiang H."/>
            <person name="Feng X."/>
            <person name="Li S."/>
            <person name="Wang J."/>
            <person name="Zhang G."/>
            <person name="Kronforst M.R."/>
            <person name="Wang W."/>
        </authorList>
    </citation>
    <scope>NUCLEOTIDE SEQUENCE [LARGE SCALE GENOMIC DNA]</scope>
    <source>
        <strain evidence="1">Ya'a_city_454_Pm</strain>
        <tissue evidence="1">Whole body</tissue>
    </source>
</reference>
<keyword evidence="2" id="KW-1185">Reference proteome</keyword>
<evidence type="ECO:0000313" key="2">
    <source>
        <dbReference type="Proteomes" id="UP000053240"/>
    </source>
</evidence>
<dbReference type="EMBL" id="KQ461071">
    <property type="protein sequence ID" value="KPJ09866.1"/>
    <property type="molecule type" value="Genomic_DNA"/>
</dbReference>
<sequence length="59" mass="6864">MEKTMSVVSLRNKIRKEDLIGKRLDTSISHRHQVREENPGMEAMKVDQEREAPFLQVNG</sequence>
<dbReference type="InParanoid" id="A0A0N0PBA8"/>
<dbReference type="Proteomes" id="UP000053240">
    <property type="component" value="Unassembled WGS sequence"/>
</dbReference>
<organism evidence="1 2">
    <name type="scientific">Papilio machaon</name>
    <name type="common">Old World swallowtail butterfly</name>
    <dbReference type="NCBI Taxonomy" id="76193"/>
    <lineage>
        <taxon>Eukaryota</taxon>
        <taxon>Metazoa</taxon>
        <taxon>Ecdysozoa</taxon>
        <taxon>Arthropoda</taxon>
        <taxon>Hexapoda</taxon>
        <taxon>Insecta</taxon>
        <taxon>Pterygota</taxon>
        <taxon>Neoptera</taxon>
        <taxon>Endopterygota</taxon>
        <taxon>Lepidoptera</taxon>
        <taxon>Glossata</taxon>
        <taxon>Ditrysia</taxon>
        <taxon>Papilionoidea</taxon>
        <taxon>Papilionidae</taxon>
        <taxon>Papilioninae</taxon>
        <taxon>Papilio</taxon>
    </lineage>
</organism>
<protein>
    <submittedName>
        <fullName evidence="1">Uncharacterized protein</fullName>
    </submittedName>
</protein>
<dbReference type="AlphaFoldDB" id="A0A0N0PBA8"/>
<name>A0A0N0PBA8_PAPMA</name>
<accession>A0A0N0PBA8</accession>